<gene>
    <name evidence="1" type="ORF">SAMN02745148_00257</name>
</gene>
<protein>
    <submittedName>
        <fullName evidence="1">Uncharacterized protein</fullName>
    </submittedName>
</protein>
<evidence type="ECO:0000313" key="1">
    <source>
        <dbReference type="EMBL" id="SHE36786.1"/>
    </source>
</evidence>
<name>A0A1M4SX51_9GAMM</name>
<organism evidence="1 2">
    <name type="scientific">Modicisalibacter ilicicola DSM 19980</name>
    <dbReference type="NCBI Taxonomy" id="1121942"/>
    <lineage>
        <taxon>Bacteria</taxon>
        <taxon>Pseudomonadati</taxon>
        <taxon>Pseudomonadota</taxon>
        <taxon>Gammaproteobacteria</taxon>
        <taxon>Oceanospirillales</taxon>
        <taxon>Halomonadaceae</taxon>
        <taxon>Modicisalibacter</taxon>
    </lineage>
</organism>
<dbReference type="RefSeq" id="WP_072818907.1">
    <property type="nucleotide sequence ID" value="NZ_FQUJ01000002.1"/>
</dbReference>
<dbReference type="Proteomes" id="UP000184346">
    <property type="component" value="Unassembled WGS sequence"/>
</dbReference>
<reference evidence="1 2" key="1">
    <citation type="submission" date="2016-11" db="EMBL/GenBank/DDBJ databases">
        <authorList>
            <person name="Jaros S."/>
            <person name="Januszkiewicz K."/>
            <person name="Wedrychowicz H."/>
        </authorList>
    </citation>
    <scope>NUCLEOTIDE SEQUENCE [LARGE SCALE GENOMIC DNA]</scope>
    <source>
        <strain evidence="1 2">DSM 19980</strain>
    </source>
</reference>
<dbReference type="AlphaFoldDB" id="A0A1M4SX51"/>
<sequence length="89" mass="9119">MASSKHLAFFILVPEPGNTSLSSQSSNGHTLSLATLGSIEAAQRLARELSSQGVTSIELSSGFGEKGLSAVREAAGEGVKVGLVRFDDG</sequence>
<accession>A0A1M4SX51</accession>
<keyword evidence="2" id="KW-1185">Reference proteome</keyword>
<dbReference type="STRING" id="1121942.SAMN02745148_00257"/>
<dbReference type="Pfam" id="PF20116">
    <property type="entry name" value="DUF6506"/>
    <property type="match status" value="1"/>
</dbReference>
<dbReference type="InterPro" id="IPR045441">
    <property type="entry name" value="DUF6506"/>
</dbReference>
<dbReference type="OrthoDB" id="6172822at2"/>
<dbReference type="EMBL" id="FQUJ01000002">
    <property type="protein sequence ID" value="SHE36786.1"/>
    <property type="molecule type" value="Genomic_DNA"/>
</dbReference>
<evidence type="ECO:0000313" key="2">
    <source>
        <dbReference type="Proteomes" id="UP000184346"/>
    </source>
</evidence>
<proteinExistence type="predicted"/>